<sequence>MSINLNDPNILEAKEATKIWGVSEGYVRKTVSQSSKKFSEGTVRKFGKQWVVTAEGTEQATGKRILEKII</sequence>
<accession>A0A109DEA6</accession>
<dbReference type="Pfam" id="PF20038">
    <property type="entry name" value="HTH_59"/>
    <property type="match status" value="1"/>
</dbReference>
<dbReference type="RefSeq" id="WP_060462044.1">
    <property type="nucleotide sequence ID" value="NZ_AP025162.1"/>
</dbReference>
<comment type="caution">
    <text evidence="2">The sequence shown here is derived from an EMBL/GenBank/DDBJ whole genome shotgun (WGS) entry which is preliminary data.</text>
</comment>
<gene>
    <name evidence="2" type="ORF">AEL95_05215</name>
</gene>
<dbReference type="PATRIC" id="fig|47770.28.peg.435"/>
<reference evidence="2 3" key="1">
    <citation type="journal article" date="2016" name="Microbiology (Mosc.)">
        <title>Comparison of Lactobacillus crispatus isolates from Lactobacillus-dominated vaginal microbiomes with isolates from microbiomes containing bacterial vaginosis-associated bacteria.</title>
        <authorList>
            <person name="Abdelmaksoud A.A."/>
            <person name="Koparde V.N."/>
            <person name="Sheth N.U."/>
            <person name="Serrano M.G."/>
            <person name="Glascock A.L."/>
            <person name="Fettweis J.M."/>
            <person name="Strauss Iii J.F."/>
            <person name="Buck G.A."/>
            <person name="Jefferson K.K."/>
        </authorList>
    </citation>
    <scope>NUCLEOTIDE SEQUENCE [LARGE SCALE GENOMIC DNA]</scope>
    <source>
        <strain evidence="2 3">VMC3</strain>
    </source>
</reference>
<evidence type="ECO:0000313" key="3">
    <source>
        <dbReference type="Proteomes" id="UP000067598"/>
    </source>
</evidence>
<proteinExistence type="predicted"/>
<name>A0A109DEA6_9LACO</name>
<evidence type="ECO:0000259" key="1">
    <source>
        <dbReference type="Pfam" id="PF20038"/>
    </source>
</evidence>
<dbReference type="EMBL" id="LJGP01000017">
    <property type="protein sequence ID" value="KWU03847.1"/>
    <property type="molecule type" value="Genomic_DNA"/>
</dbReference>
<evidence type="ECO:0000313" key="2">
    <source>
        <dbReference type="EMBL" id="KWU03847.1"/>
    </source>
</evidence>
<protein>
    <recommendedName>
        <fullName evidence="1">Helix-turn-helix domain-containing protein</fullName>
    </recommendedName>
</protein>
<organism evidence="2 3">
    <name type="scientific">Lactobacillus crispatus</name>
    <dbReference type="NCBI Taxonomy" id="47770"/>
    <lineage>
        <taxon>Bacteria</taxon>
        <taxon>Bacillati</taxon>
        <taxon>Bacillota</taxon>
        <taxon>Bacilli</taxon>
        <taxon>Lactobacillales</taxon>
        <taxon>Lactobacillaceae</taxon>
        <taxon>Lactobacillus</taxon>
    </lineage>
</organism>
<feature type="domain" description="Helix-turn-helix" evidence="1">
    <location>
        <begin position="7"/>
        <end position="64"/>
    </location>
</feature>
<dbReference type="AlphaFoldDB" id="A0A109DEA6"/>
<dbReference type="Proteomes" id="UP000067598">
    <property type="component" value="Unassembled WGS sequence"/>
</dbReference>
<dbReference type="InterPro" id="IPR045403">
    <property type="entry name" value="HTH_59_Firmicutes_type"/>
</dbReference>